<sequence>MKYCIIIPHYKHEVLFAQFLPSLVKLNLPCIIVDDGSGTTSTDKLTELLAPYPEFHLVKHQSNRGKGASVITGCYHASAMGFTHVMQLDADGQHNIDDAVKLLDYSERHPECIISGQPYFDETAPLIRKYGRKINGFWVVLETLSFKVKDGLCGFRVYPIKQVEHLFDQYYLGPRMDFDPELLVKALWANIDVHFIPTKVIYHANTVSHFHYLQDNLMLIKLHVRLMFGMLIRLPRILYARIAGMWS</sequence>
<reference evidence="2 3" key="1">
    <citation type="submission" date="2020-03" db="EMBL/GenBank/DDBJ databases">
        <title>Alteromonas ponticola sp. nov., isolated from seawater.</title>
        <authorList>
            <person name="Yoon J.-H."/>
            <person name="Kim Y.-O."/>
        </authorList>
    </citation>
    <scope>NUCLEOTIDE SEQUENCE [LARGE SCALE GENOMIC DNA]</scope>
    <source>
        <strain evidence="2 3">MYP5</strain>
    </source>
</reference>
<dbReference type="Gene3D" id="3.90.550.10">
    <property type="entry name" value="Spore Coat Polysaccharide Biosynthesis Protein SpsA, Chain A"/>
    <property type="match status" value="1"/>
</dbReference>
<dbReference type="InterPro" id="IPR029044">
    <property type="entry name" value="Nucleotide-diphossugar_trans"/>
</dbReference>
<organism evidence="2 3">
    <name type="scientific">Alteromonas ponticola</name>
    <dbReference type="NCBI Taxonomy" id="2720613"/>
    <lineage>
        <taxon>Bacteria</taxon>
        <taxon>Pseudomonadati</taxon>
        <taxon>Pseudomonadota</taxon>
        <taxon>Gammaproteobacteria</taxon>
        <taxon>Alteromonadales</taxon>
        <taxon>Alteromonadaceae</taxon>
        <taxon>Alteromonas/Salinimonas group</taxon>
        <taxon>Alteromonas</taxon>
    </lineage>
</organism>
<dbReference type="Pfam" id="PF00535">
    <property type="entry name" value="Glycos_transf_2"/>
    <property type="match status" value="1"/>
</dbReference>
<evidence type="ECO:0000313" key="2">
    <source>
        <dbReference type="EMBL" id="NMH60665.1"/>
    </source>
</evidence>
<accession>A0ABX1R2I2</accession>
<comment type="caution">
    <text evidence="2">The sequence shown here is derived from an EMBL/GenBank/DDBJ whole genome shotgun (WGS) entry which is preliminary data.</text>
</comment>
<dbReference type="CDD" id="cd04179">
    <property type="entry name" value="DPM_DPG-synthase_like"/>
    <property type="match status" value="1"/>
</dbReference>
<dbReference type="SUPFAM" id="SSF53448">
    <property type="entry name" value="Nucleotide-diphospho-sugar transferases"/>
    <property type="match status" value="1"/>
</dbReference>
<evidence type="ECO:0000313" key="3">
    <source>
        <dbReference type="Proteomes" id="UP000709336"/>
    </source>
</evidence>
<dbReference type="Proteomes" id="UP000709336">
    <property type="component" value="Unassembled WGS sequence"/>
</dbReference>
<dbReference type="RefSeq" id="WP_169211230.1">
    <property type="nucleotide sequence ID" value="NZ_JAATNW010000006.1"/>
</dbReference>
<evidence type="ECO:0000259" key="1">
    <source>
        <dbReference type="Pfam" id="PF00535"/>
    </source>
</evidence>
<proteinExistence type="predicted"/>
<protein>
    <submittedName>
        <fullName evidence="2">Glycosyltransferase family 2 protein</fullName>
    </submittedName>
</protein>
<dbReference type="PANTHER" id="PTHR10859:SF91">
    <property type="entry name" value="DOLICHYL-PHOSPHATE BETA-GLUCOSYLTRANSFERASE"/>
    <property type="match status" value="1"/>
</dbReference>
<dbReference type="PANTHER" id="PTHR10859">
    <property type="entry name" value="GLYCOSYL TRANSFERASE"/>
    <property type="match status" value="1"/>
</dbReference>
<gene>
    <name evidence="2" type="ORF">HCJ96_11575</name>
</gene>
<feature type="domain" description="Glycosyltransferase 2-like" evidence="1">
    <location>
        <begin position="4"/>
        <end position="133"/>
    </location>
</feature>
<name>A0ABX1R2I2_9ALTE</name>
<dbReference type="InterPro" id="IPR001173">
    <property type="entry name" value="Glyco_trans_2-like"/>
</dbReference>
<dbReference type="EMBL" id="JAATNW010000006">
    <property type="protein sequence ID" value="NMH60665.1"/>
    <property type="molecule type" value="Genomic_DNA"/>
</dbReference>
<keyword evidence="3" id="KW-1185">Reference proteome</keyword>